<name>A0AAQ3RMG9_VIGMU</name>
<organism evidence="1 2">
    <name type="scientific">Vigna mungo</name>
    <name type="common">Black gram</name>
    <name type="synonym">Phaseolus mungo</name>
    <dbReference type="NCBI Taxonomy" id="3915"/>
    <lineage>
        <taxon>Eukaryota</taxon>
        <taxon>Viridiplantae</taxon>
        <taxon>Streptophyta</taxon>
        <taxon>Embryophyta</taxon>
        <taxon>Tracheophyta</taxon>
        <taxon>Spermatophyta</taxon>
        <taxon>Magnoliopsida</taxon>
        <taxon>eudicotyledons</taxon>
        <taxon>Gunneridae</taxon>
        <taxon>Pentapetalae</taxon>
        <taxon>rosids</taxon>
        <taxon>fabids</taxon>
        <taxon>Fabales</taxon>
        <taxon>Fabaceae</taxon>
        <taxon>Papilionoideae</taxon>
        <taxon>50 kb inversion clade</taxon>
        <taxon>NPAAA clade</taxon>
        <taxon>indigoferoid/millettioid clade</taxon>
        <taxon>Phaseoleae</taxon>
        <taxon>Vigna</taxon>
    </lineage>
</organism>
<gene>
    <name evidence="1" type="ORF">V8G54_030069</name>
</gene>
<keyword evidence="2" id="KW-1185">Reference proteome</keyword>
<proteinExistence type="predicted"/>
<evidence type="ECO:0000313" key="1">
    <source>
        <dbReference type="EMBL" id="WVY97918.1"/>
    </source>
</evidence>
<dbReference type="Proteomes" id="UP001374535">
    <property type="component" value="Chromosome 9"/>
</dbReference>
<evidence type="ECO:0000313" key="2">
    <source>
        <dbReference type="Proteomes" id="UP001374535"/>
    </source>
</evidence>
<dbReference type="EMBL" id="CP144692">
    <property type="protein sequence ID" value="WVY97918.1"/>
    <property type="molecule type" value="Genomic_DNA"/>
</dbReference>
<accession>A0AAQ3RMG9</accession>
<protein>
    <submittedName>
        <fullName evidence="1">Uncharacterized protein</fullName>
    </submittedName>
</protein>
<reference evidence="1 2" key="1">
    <citation type="journal article" date="2023" name="Life. Sci Alliance">
        <title>Evolutionary insights into 3D genome organization and epigenetic landscape of Vigna mungo.</title>
        <authorList>
            <person name="Junaid A."/>
            <person name="Singh B."/>
            <person name="Bhatia S."/>
        </authorList>
    </citation>
    <scope>NUCLEOTIDE SEQUENCE [LARGE SCALE GENOMIC DNA]</scope>
    <source>
        <strain evidence="1">Urdbean</strain>
    </source>
</reference>
<sequence>MFTVKETNIYSEKKKKGEKLGGNRRVCSFIMLPEAHGSYYTSTSSYNQCCKNGWNDGIDAGFGEKVSRETRCLFQRNSNSNERPTIVTFAPVRGRNGGDKSHFCGE</sequence>
<dbReference type="AlphaFoldDB" id="A0AAQ3RMG9"/>